<dbReference type="OrthoDB" id="10259640at2759"/>
<dbReference type="Pfam" id="PF14631">
    <property type="entry name" value="FancD2"/>
    <property type="match status" value="1"/>
</dbReference>
<feature type="compositionally biased region" description="Acidic residues" evidence="6">
    <location>
        <begin position="1549"/>
        <end position="1564"/>
    </location>
</feature>
<feature type="compositionally biased region" description="Polar residues" evidence="6">
    <location>
        <begin position="33"/>
        <end position="42"/>
    </location>
</feature>
<feature type="region of interest" description="Disordered" evidence="6">
    <location>
        <begin position="1491"/>
        <end position="1572"/>
    </location>
</feature>
<evidence type="ECO:0000256" key="6">
    <source>
        <dbReference type="SAM" id="MobiDB-lite"/>
    </source>
</evidence>
<feature type="compositionally biased region" description="Basic residues" evidence="6">
    <location>
        <begin position="1"/>
        <end position="10"/>
    </location>
</feature>
<feature type="compositionally biased region" description="Basic and acidic residues" evidence="6">
    <location>
        <begin position="43"/>
        <end position="52"/>
    </location>
</feature>
<dbReference type="GO" id="GO:0000793">
    <property type="term" value="C:condensed chromosome"/>
    <property type="evidence" value="ECO:0007669"/>
    <property type="project" value="TreeGrafter"/>
</dbReference>
<sequence length="1572" mass="177401">MYKNRSRGLKRVASVVGASTSSASNLGEDKSSFSRPPNQQRSPLKEASRQNVEEEEDDDDVRPPPAKKAHNPVSQVEKKPVKSTREEPKSQPKPKTQPKMKERVETTQKPRPSRSSRERGTKSSLLSNCVDIDADTLYAVFPTKFEELVTKSGFKLQDGDEPFLLRKDQAVFVRNLTILLAEKDDNPDEFLEGFEKYIENRQNFRKMLHETQTDPDFEDARSSQQDSLIRMLLSVESIQPKVIVLLIQKLVELIQRDKKEIEEDDVPWVELIVKRFCFLDQLVDGTALFNDIFRLLQIAPVSVQQEIIYNLPSIMGDAHHDEVAERLLNLMESKRDLTRAVLEALGSLPLSPTQSADIRNQMMQSLKNAPIEFIPDIVKFVALEQCTNHDEIINGLRSSLPFTKLHAKLLAEKAAREKNVSDFQAEFASTISLTFRNLRGAFLSIPSLASAWCKNIKGILSPNDHRPLDIMILLLMHCKASNRRKQVELVWRNRIKTKMFTHTLLVETFQVMIVVLKKYKDDVLNVASILLRNSDLSVREYGCLMFKLSFVHFESHIRHQVVSDLILHVGSGDTHAQVALDVLLELAGDHLDKLSRLTILLQNLLDNLDKLSLQGVRQMMDLLCKMAYAPEVVDTGVVGTLGDNISIIVHKQLASFEPMLKRKGVVSAVMMLKYMAGVGLDFTNSSVENHSLESLPAGRPKEAGNLLDLVMRSTRSSPEVLGYCLDQLSFMVYRCDTLDPIFLQHFVDKMEDSFMASFLPDDCNIPSTSRGNNLELRMTDQYGLDKDSEEPIALGVGVLVLKDARNSKEGSNRQSHDGTYPLLVLNSLFRLLRVLKFRTGDENLEGIDALLGCAVNMPSHETIVDFNTCGPSQQADIVDCLFYCINWFREIINAFSNTKSEAYLEKVMIRLRNLVALQGILSRLIGNTMNYTPPQCMFYEKVKKIQLKGLSEKPKKKGKAKGKKASKKKMNESSAIDETTNINEDSDEDEKEKEEEGAGPVDLSRYRSFLRELDLDVFGLMKEDLVMTPPPERGADSTADLGPAELRFLLEDYVAKLEHSFPSGKASRFAQMKAGGESQYNFAVWDLLPVLEKATNAVSMLPILCEKLEQIGESCRNLLDANDGVIDGPGMFVEGTSNVKICFALILRAMSSTFAWNGFHHSQNSELLLKGLKVLATRLDSSKKRSSVFPLIEDAVDYLKRFHEWILHLDAGVHLVKLLQVFGMLWDINISRISGRQTRVNPTKEILKDVCAAFLHRPWSTLDGATEKGTAYTLQVELLARVYFESVEDKLDVLQELVPKLYNESRELTNKESAFETFPAVSKYNFYVLCRVMYSALAKGIQSEMSKTDDIVQQMKAWTTVFKVLGGMVDITQKFTARPYLAAMLKHGQVLLKYFLDKGMPVLESCLRNNTEEVMAILRSSQTLTRFINKICLSCKTSQDSALTAHVPKIRGTMETILYRVKGMLALNNIESAWHMGNLRNRDVHNVELNTQESNEDDEEVPEEDEEGDADVTLLDSGSDDEEDQRVKGKKKKRQGRKKNRSRRSGSGSEDEDGEEDSEEDEGENTSISTAY</sequence>
<feature type="compositionally biased region" description="Basic and acidic residues" evidence="6">
    <location>
        <begin position="99"/>
        <end position="108"/>
    </location>
</feature>
<dbReference type="GO" id="GO:0007129">
    <property type="term" value="P:homologous chromosome pairing at meiosis"/>
    <property type="evidence" value="ECO:0007669"/>
    <property type="project" value="TreeGrafter"/>
</dbReference>
<dbReference type="GO" id="GO:0036297">
    <property type="term" value="P:interstrand cross-link repair"/>
    <property type="evidence" value="ECO:0007669"/>
    <property type="project" value="TreeGrafter"/>
</dbReference>
<dbReference type="GeneID" id="117642518"/>
<keyword evidence="2" id="KW-1017">Isopeptide bond</keyword>
<dbReference type="InterPro" id="IPR029448">
    <property type="entry name" value="FANCD2"/>
</dbReference>
<feature type="compositionally biased region" description="Basic residues" evidence="6">
    <location>
        <begin position="1528"/>
        <end position="1544"/>
    </location>
</feature>
<comment type="similarity">
    <text evidence="5">Belongs to the Fanconi anemia protein FANCD2 family.</text>
</comment>
<feature type="compositionally biased region" description="Acidic residues" evidence="6">
    <location>
        <begin position="1494"/>
        <end position="1510"/>
    </location>
</feature>
<dbReference type="GO" id="GO:0031573">
    <property type="term" value="P:mitotic intra-S DNA damage checkpoint signaling"/>
    <property type="evidence" value="ECO:0007669"/>
    <property type="project" value="TreeGrafter"/>
</dbReference>
<dbReference type="GO" id="GO:1990918">
    <property type="term" value="P:double-strand break repair involved in meiotic recombination"/>
    <property type="evidence" value="ECO:0007669"/>
    <property type="project" value="TreeGrafter"/>
</dbReference>
<feature type="region of interest" description="Disordered" evidence="6">
    <location>
        <begin position="1"/>
        <end position="123"/>
    </location>
</feature>
<feature type="region of interest" description="Disordered" evidence="6">
    <location>
        <begin position="952"/>
        <end position="999"/>
    </location>
</feature>
<evidence type="ECO:0000256" key="5">
    <source>
        <dbReference type="ARBA" id="ARBA00093456"/>
    </source>
</evidence>
<keyword evidence="3" id="KW-0832">Ubl conjugation</keyword>
<dbReference type="FunCoup" id="A0A6P8YAI8">
    <property type="interactions" value="1694"/>
</dbReference>
<evidence type="ECO:0000256" key="3">
    <source>
        <dbReference type="ARBA" id="ARBA00022843"/>
    </source>
</evidence>
<dbReference type="KEGG" id="tpal:117642518"/>
<feature type="compositionally biased region" description="Basic and acidic residues" evidence="6">
    <location>
        <begin position="76"/>
        <end position="90"/>
    </location>
</feature>
<dbReference type="InParanoid" id="A0A6P8YAI8"/>
<evidence type="ECO:0000256" key="2">
    <source>
        <dbReference type="ARBA" id="ARBA00022499"/>
    </source>
</evidence>
<evidence type="ECO:0000313" key="7">
    <source>
        <dbReference type="Proteomes" id="UP000515158"/>
    </source>
</evidence>
<feature type="compositionally biased region" description="Low complexity" evidence="6">
    <location>
        <begin position="12"/>
        <end position="24"/>
    </location>
</feature>
<reference evidence="8" key="1">
    <citation type="submission" date="2025-08" db="UniProtKB">
        <authorList>
            <consortium name="RefSeq"/>
        </authorList>
    </citation>
    <scope>IDENTIFICATION</scope>
    <source>
        <tissue evidence="8">Total insect</tissue>
    </source>
</reference>
<protein>
    <submittedName>
        <fullName evidence="8">Fanconi anemia group D2 protein</fullName>
    </submittedName>
</protein>
<dbReference type="GO" id="GO:0005634">
    <property type="term" value="C:nucleus"/>
    <property type="evidence" value="ECO:0007669"/>
    <property type="project" value="UniProtKB-SubCell"/>
</dbReference>
<dbReference type="RefSeq" id="XP_034236663.1">
    <property type="nucleotide sequence ID" value="XM_034380772.1"/>
</dbReference>
<organism evidence="8">
    <name type="scientific">Thrips palmi</name>
    <name type="common">Melon thrips</name>
    <dbReference type="NCBI Taxonomy" id="161013"/>
    <lineage>
        <taxon>Eukaryota</taxon>
        <taxon>Metazoa</taxon>
        <taxon>Ecdysozoa</taxon>
        <taxon>Arthropoda</taxon>
        <taxon>Hexapoda</taxon>
        <taxon>Insecta</taxon>
        <taxon>Pterygota</taxon>
        <taxon>Neoptera</taxon>
        <taxon>Paraneoptera</taxon>
        <taxon>Thysanoptera</taxon>
        <taxon>Terebrantia</taxon>
        <taxon>Thripoidea</taxon>
        <taxon>Thripidae</taxon>
        <taxon>Thrips</taxon>
    </lineage>
</organism>
<comment type="subcellular location">
    <subcellularLocation>
        <location evidence="1">Nucleus</location>
    </subcellularLocation>
</comment>
<evidence type="ECO:0000256" key="4">
    <source>
        <dbReference type="ARBA" id="ARBA00023242"/>
    </source>
</evidence>
<accession>A0A6P8YAI8</accession>
<feature type="compositionally biased region" description="Acidic residues" evidence="6">
    <location>
        <begin position="984"/>
        <end position="997"/>
    </location>
</feature>
<keyword evidence="4" id="KW-0539">Nucleus</keyword>
<evidence type="ECO:0000256" key="1">
    <source>
        <dbReference type="ARBA" id="ARBA00004123"/>
    </source>
</evidence>
<dbReference type="PANTHER" id="PTHR32086:SF0">
    <property type="entry name" value="FANCONI ANEMIA GROUP D2 PROTEIN"/>
    <property type="match status" value="1"/>
</dbReference>
<keyword evidence="7" id="KW-1185">Reference proteome</keyword>
<feature type="compositionally biased region" description="Basic residues" evidence="6">
    <location>
        <begin position="954"/>
        <end position="968"/>
    </location>
</feature>
<gene>
    <name evidence="8" type="primary">LOC117642518</name>
</gene>
<dbReference type="Proteomes" id="UP000515158">
    <property type="component" value="Unplaced"/>
</dbReference>
<dbReference type="PANTHER" id="PTHR32086">
    <property type="entry name" value="FANCONI ANEMIA GROUP D2 PROTEIN"/>
    <property type="match status" value="1"/>
</dbReference>
<feature type="compositionally biased region" description="Polar residues" evidence="6">
    <location>
        <begin position="972"/>
        <end position="983"/>
    </location>
</feature>
<proteinExistence type="inferred from homology"/>
<name>A0A6P8YAI8_THRPL</name>
<dbReference type="GO" id="GO:0070182">
    <property type="term" value="F:DNA polymerase binding"/>
    <property type="evidence" value="ECO:0007669"/>
    <property type="project" value="TreeGrafter"/>
</dbReference>
<evidence type="ECO:0000313" key="8">
    <source>
        <dbReference type="RefSeq" id="XP_034236663.1"/>
    </source>
</evidence>